<evidence type="ECO:0000313" key="1">
    <source>
        <dbReference type="EMBL" id="MCF0263759.1"/>
    </source>
</evidence>
<evidence type="ECO:0000313" key="2">
    <source>
        <dbReference type="Proteomes" id="UP000887320"/>
    </source>
</evidence>
<dbReference type="EMBL" id="JAHWXT010000001">
    <property type="protein sequence ID" value="MCF0263759.1"/>
    <property type="molecule type" value="Genomic_DNA"/>
</dbReference>
<sequence length="173" mass="20377">MSYINIIMPLSEFYPYIQHELKKYQIEMAIEYFDSDHKIQMKIATPDNLQEQLSQYDHPNLGFYFLDQAQNISKDKIYKDEYCIYAIAGEGGRETEDTLEKISLRIISKTPDKNIKSFFSAIKRKLNNDENFGKGVQGGSRFHDQHFYLKSWVGHKFFKSDLYNEKAPLIIPK</sequence>
<gene>
    <name evidence="1" type="ORF">KW868_04665</name>
</gene>
<proteinExistence type="predicted"/>
<accession>A0A8X8GBL8</accession>
<name>A0A8X8GBL8_ACIGI</name>
<dbReference type="RefSeq" id="WP_004820176.1">
    <property type="nucleotide sequence ID" value="NZ_JAHWXT010000001.1"/>
</dbReference>
<reference evidence="1" key="1">
    <citation type="submission" date="2021-07" db="EMBL/GenBank/DDBJ databases">
        <authorList>
            <person name="Fernandez M."/>
            <person name="Pereira P."/>
            <person name="Torres Tejerizo G.A."/>
            <person name="Gonzalez P."/>
            <person name="Agostini E."/>
        </authorList>
    </citation>
    <scope>NUCLEOTIDE SEQUENCE</scope>
    <source>
        <strain evidence="1">SFC 500-1A</strain>
    </source>
</reference>
<protein>
    <submittedName>
        <fullName evidence="1">Uncharacterized protein</fullName>
    </submittedName>
</protein>
<comment type="caution">
    <text evidence="1">The sequence shown here is derived from an EMBL/GenBank/DDBJ whole genome shotgun (WGS) entry which is preliminary data.</text>
</comment>
<organism evidence="1 2">
    <name type="scientific">Acinetobacter guillouiae</name>
    <name type="common">Acinetobacter genomosp. 11</name>
    <dbReference type="NCBI Taxonomy" id="106649"/>
    <lineage>
        <taxon>Bacteria</taxon>
        <taxon>Pseudomonadati</taxon>
        <taxon>Pseudomonadota</taxon>
        <taxon>Gammaproteobacteria</taxon>
        <taxon>Moraxellales</taxon>
        <taxon>Moraxellaceae</taxon>
        <taxon>Acinetobacter</taxon>
    </lineage>
</organism>
<dbReference type="Proteomes" id="UP000887320">
    <property type="component" value="Unassembled WGS sequence"/>
</dbReference>
<dbReference type="AlphaFoldDB" id="A0A8X8GBL8"/>